<evidence type="ECO:0000256" key="7">
    <source>
        <dbReference type="ARBA" id="ARBA00022448"/>
    </source>
</evidence>
<feature type="domain" description="F-BAR" evidence="29">
    <location>
        <begin position="8"/>
        <end position="283"/>
    </location>
</feature>
<keyword evidence="16" id="KW-0446">Lipid-binding</keyword>
<keyword evidence="12" id="KW-0677">Repeat</keyword>
<dbReference type="SUPFAM" id="SSF50044">
    <property type="entry name" value="SH3-domain"/>
    <property type="match status" value="2"/>
</dbReference>
<dbReference type="FunFam" id="2.30.30.40:FF:000060">
    <property type="entry name" value="FCH and double SH3 domains protein 2"/>
    <property type="match status" value="1"/>
</dbReference>
<feature type="domain" description="SH3" evidence="28">
    <location>
        <begin position="527"/>
        <end position="589"/>
    </location>
</feature>
<dbReference type="CDD" id="cd11894">
    <property type="entry name" value="SH3_FCHSD2_2"/>
    <property type="match status" value="1"/>
</dbReference>
<keyword evidence="30" id="KW-1185">Reference proteome</keyword>
<dbReference type="PANTHER" id="PTHR15735">
    <property type="entry name" value="FCH AND DOUBLE SH3 DOMAINS PROTEIN"/>
    <property type="match status" value="1"/>
</dbReference>
<dbReference type="InterPro" id="IPR035460">
    <property type="entry name" value="FCHSD_SH3_1"/>
</dbReference>
<dbReference type="FunFam" id="2.30.30.40:FF:000033">
    <property type="entry name" value="FCH and double SH3 domains protein 2"/>
    <property type="match status" value="1"/>
</dbReference>
<dbReference type="GO" id="GO:0005905">
    <property type="term" value="C:clathrin-coated pit"/>
    <property type="evidence" value="ECO:0007669"/>
    <property type="project" value="UniProtKB-SubCell"/>
</dbReference>
<keyword evidence="19" id="KW-0966">Cell projection</keyword>
<evidence type="ECO:0000256" key="23">
    <source>
        <dbReference type="ARBA" id="ARBA00079454"/>
    </source>
</evidence>
<keyword evidence="8" id="KW-1003">Cell membrane</keyword>
<evidence type="ECO:0000256" key="12">
    <source>
        <dbReference type="ARBA" id="ARBA00022737"/>
    </source>
</evidence>
<evidence type="ECO:0000256" key="3">
    <source>
        <dbReference type="ARBA" id="ARBA00004496"/>
    </source>
</evidence>
<dbReference type="Gene3D" id="2.30.30.40">
    <property type="entry name" value="SH3 Domains"/>
    <property type="match status" value="2"/>
</dbReference>
<evidence type="ECO:0000256" key="10">
    <source>
        <dbReference type="ARBA" id="ARBA00022553"/>
    </source>
</evidence>
<dbReference type="GO" id="GO:0070161">
    <property type="term" value="C:anchoring junction"/>
    <property type="evidence" value="ECO:0007669"/>
    <property type="project" value="UniProtKB-SubCell"/>
</dbReference>
<evidence type="ECO:0000256" key="14">
    <source>
        <dbReference type="ARBA" id="ARBA00022949"/>
    </source>
</evidence>
<keyword evidence="11" id="KW-0254">Endocytosis</keyword>
<dbReference type="GO" id="GO:0006897">
    <property type="term" value="P:endocytosis"/>
    <property type="evidence" value="ECO:0007669"/>
    <property type="project" value="UniProtKB-KW"/>
</dbReference>
<evidence type="ECO:0000256" key="21">
    <source>
        <dbReference type="ARBA" id="ARBA00064013"/>
    </source>
</evidence>
<reference evidence="31" key="1">
    <citation type="submission" date="2025-08" db="UniProtKB">
        <authorList>
            <consortium name="RefSeq"/>
        </authorList>
    </citation>
    <scope>IDENTIFICATION</scope>
    <source>
        <tissue evidence="31">Muscle</tissue>
    </source>
</reference>
<dbReference type="GeneID" id="104945134"/>
<dbReference type="InterPro" id="IPR027267">
    <property type="entry name" value="AH/BAR_dom_sf"/>
</dbReference>
<dbReference type="InterPro" id="IPR036028">
    <property type="entry name" value="SH3-like_dom_sf"/>
</dbReference>
<proteinExistence type="predicted"/>
<feature type="domain" description="SH3" evidence="28">
    <location>
        <begin position="425"/>
        <end position="490"/>
    </location>
</feature>
<keyword evidence="13" id="KW-0653">Protein transport</keyword>
<name>A0A6I9N4T1_9TELE</name>
<evidence type="ECO:0000256" key="9">
    <source>
        <dbReference type="ARBA" id="ARBA00022490"/>
    </source>
</evidence>
<evidence type="ECO:0000256" key="4">
    <source>
        <dbReference type="ARBA" id="ARBA00004600"/>
    </source>
</evidence>
<evidence type="ECO:0000256" key="25">
    <source>
        <dbReference type="PROSITE-ProRule" id="PRU00192"/>
    </source>
</evidence>
<dbReference type="InterPro" id="IPR035556">
    <property type="entry name" value="FCHSD2_SH3_2"/>
</dbReference>
<dbReference type="GO" id="GO:0005886">
    <property type="term" value="C:plasma membrane"/>
    <property type="evidence" value="ECO:0007669"/>
    <property type="project" value="UniProtKB-SubCell"/>
</dbReference>
<evidence type="ECO:0000313" key="30">
    <source>
        <dbReference type="Proteomes" id="UP000504611"/>
    </source>
</evidence>
<dbReference type="InterPro" id="IPR001060">
    <property type="entry name" value="FCH_dom"/>
</dbReference>
<evidence type="ECO:0000256" key="13">
    <source>
        <dbReference type="ARBA" id="ARBA00022927"/>
    </source>
</evidence>
<sequence length="613" mass="70006">MQPPPRKVKVTQELKNTHAEQMTRLHFKHQTECDLLEDMRTYSLKKGQLERDYAQALQKLASQYLKRDWPGINPDDQRTDYRNVYAVWRSYLEGTVQVSQSRLNVCDNYKIQVSEPAKTVRLYKEQQLKKTIDQLSGIQAELQESVKDLAKAKKKYYDCEQVAHAIREKADIEAKSKLGLFQSRISLQKASVKLKAKRSDCNSKATHARNDYLLTLAAANVHHDRYYHTDLLHCIQALDGRIYEHVKDYLVELSRTELEASQASHNTFQFLLDKSTRVIQEYNQQLFMQENPVFHKAHDFQFQPSDCDTTLSSVPQLVDIEPSPVSAMRMTLAQSRQLESETGTTEEHSLNKEARRWATRIAREHKNIIHYKRCLEECENHGLPPTEQGRLDLELKIDETKENIRKAEVPDSHCQHFFLFTQWIHIGIFVSAEIAGAQKGRASQPDELTIDEQEMLEVIEDGDMEDWVKARNKTGLIGYVPEKYLQFPTSNSLLSMLQSLATLDARSHTSSNSTEPELHSGCINGDTNIIFVRALYDYDGQADEELSFSEGAVIRLLNRDTQTDDGFWEGEINGRVGVFPSVLVEDLAENGETSGGGPGDIQVCKTISQGPLK</sequence>
<dbReference type="Pfam" id="PF00018">
    <property type="entry name" value="SH3_1"/>
    <property type="match status" value="1"/>
</dbReference>
<evidence type="ECO:0000256" key="26">
    <source>
        <dbReference type="PROSITE-ProRule" id="PRU01077"/>
    </source>
</evidence>
<evidence type="ECO:0000256" key="16">
    <source>
        <dbReference type="ARBA" id="ARBA00023121"/>
    </source>
</evidence>
<keyword evidence="17" id="KW-0472">Membrane</keyword>
<keyword evidence="7" id="KW-0813">Transport</keyword>
<feature type="region of interest" description="Disordered" evidence="27">
    <location>
        <begin position="589"/>
        <end position="613"/>
    </location>
</feature>
<dbReference type="FunFam" id="1.20.1270.60:FF:000026">
    <property type="entry name" value="FCH and double SH3 domains protein 2"/>
    <property type="match status" value="1"/>
</dbReference>
<protein>
    <recommendedName>
        <fullName evidence="22">F-BAR and double SH3 domains protein 2</fullName>
    </recommendedName>
    <alternativeName>
        <fullName evidence="23">Protein nervous wreck 1</fullName>
    </alternativeName>
    <alternativeName>
        <fullName evidence="24">SH3 multiple domains protein 3</fullName>
    </alternativeName>
</protein>
<comment type="subunit">
    <text evidence="21">Homodimer. Interacts (via SH3 domain 2) with ITSN1 (via SH3 domain 4). Recruited to clathrin-coated pits during a mid-to-late stage of assembly via interaction with ITSN1. Interacts (via SH3 domain 1) with WASL. Interacts with WAS. Interacts with CASK and MAGI1. CASK inhibits interaction with MAGI1.</text>
</comment>
<evidence type="ECO:0000256" key="20">
    <source>
        <dbReference type="ARBA" id="ARBA00056238"/>
    </source>
</evidence>
<dbReference type="AlphaFoldDB" id="A0A6I9N4T1"/>
<evidence type="ECO:0000259" key="28">
    <source>
        <dbReference type="PROSITE" id="PS50002"/>
    </source>
</evidence>
<dbReference type="PRINTS" id="PR00452">
    <property type="entry name" value="SH3DOMAIN"/>
</dbReference>
<dbReference type="PANTHER" id="PTHR15735:SF11">
    <property type="entry name" value="F-BAR AND DOUBLE SH3 DOMAINS PROTEIN 2"/>
    <property type="match status" value="1"/>
</dbReference>
<dbReference type="CDD" id="cd11761">
    <property type="entry name" value="SH3_FCHSD_1"/>
    <property type="match status" value="1"/>
</dbReference>
<dbReference type="GO" id="GO:0008289">
    <property type="term" value="F:lipid binding"/>
    <property type="evidence" value="ECO:0007669"/>
    <property type="project" value="UniProtKB-KW"/>
</dbReference>
<evidence type="ECO:0000256" key="18">
    <source>
        <dbReference type="ARBA" id="ARBA00023176"/>
    </source>
</evidence>
<dbReference type="SUPFAM" id="SSF103657">
    <property type="entry name" value="BAR/IMD domain-like"/>
    <property type="match status" value="1"/>
</dbReference>
<dbReference type="GO" id="GO:0015031">
    <property type="term" value="P:protein transport"/>
    <property type="evidence" value="ECO:0007669"/>
    <property type="project" value="UniProtKB-KW"/>
</dbReference>
<dbReference type="PROSITE" id="PS51741">
    <property type="entry name" value="F_BAR"/>
    <property type="match status" value="1"/>
</dbReference>
<evidence type="ECO:0000256" key="11">
    <source>
        <dbReference type="ARBA" id="ARBA00022583"/>
    </source>
</evidence>
<dbReference type="GO" id="GO:0030833">
    <property type="term" value="P:regulation of actin filament polymerization"/>
    <property type="evidence" value="ECO:0007669"/>
    <property type="project" value="TreeGrafter"/>
</dbReference>
<evidence type="ECO:0000256" key="15">
    <source>
        <dbReference type="ARBA" id="ARBA00023054"/>
    </source>
</evidence>
<evidence type="ECO:0000256" key="1">
    <source>
        <dbReference type="ARBA" id="ARBA00004282"/>
    </source>
</evidence>
<dbReference type="SMART" id="SM00055">
    <property type="entry name" value="FCH"/>
    <property type="match status" value="1"/>
</dbReference>
<dbReference type="KEGG" id="ncc:104945134"/>
<evidence type="ECO:0000256" key="6">
    <source>
        <dbReference type="ARBA" id="ARBA00022443"/>
    </source>
</evidence>
<dbReference type="Proteomes" id="UP000504611">
    <property type="component" value="Unplaced"/>
</dbReference>
<dbReference type="InterPro" id="IPR001452">
    <property type="entry name" value="SH3_domain"/>
</dbReference>
<dbReference type="GO" id="GO:0031594">
    <property type="term" value="C:neuromuscular junction"/>
    <property type="evidence" value="ECO:0007669"/>
    <property type="project" value="TreeGrafter"/>
</dbReference>
<dbReference type="GO" id="GO:1902905">
    <property type="term" value="P:positive regulation of supramolecular fiber organization"/>
    <property type="evidence" value="ECO:0007669"/>
    <property type="project" value="UniProtKB-ARBA"/>
</dbReference>
<evidence type="ECO:0000256" key="24">
    <source>
        <dbReference type="ARBA" id="ARBA00079631"/>
    </source>
</evidence>
<gene>
    <name evidence="31" type="primary">LOC104945134</name>
</gene>
<evidence type="ECO:0000256" key="5">
    <source>
        <dbReference type="ARBA" id="ARBA00004645"/>
    </source>
</evidence>
<keyword evidence="14" id="KW-0965">Cell junction</keyword>
<dbReference type="SMART" id="SM00326">
    <property type="entry name" value="SH3"/>
    <property type="match status" value="2"/>
</dbReference>
<keyword evidence="10" id="KW-0597">Phosphoprotein</keyword>
<dbReference type="PROSITE" id="PS50002">
    <property type="entry name" value="SH3"/>
    <property type="match status" value="2"/>
</dbReference>
<dbReference type="OrthoDB" id="10065861at2759"/>
<evidence type="ECO:0000256" key="8">
    <source>
        <dbReference type="ARBA" id="ARBA00022475"/>
    </source>
</evidence>
<evidence type="ECO:0000256" key="19">
    <source>
        <dbReference type="ARBA" id="ARBA00023273"/>
    </source>
</evidence>
<keyword evidence="6 25" id="KW-0728">SH3 domain</keyword>
<evidence type="ECO:0000256" key="27">
    <source>
        <dbReference type="SAM" id="MobiDB-lite"/>
    </source>
</evidence>
<keyword evidence="9" id="KW-0963">Cytoplasm</keyword>
<dbReference type="GO" id="GO:0055037">
    <property type="term" value="C:recycling endosome"/>
    <property type="evidence" value="ECO:0007669"/>
    <property type="project" value="TreeGrafter"/>
</dbReference>
<comment type="subcellular location">
    <subcellularLocation>
        <location evidence="1">Cell junction</location>
    </subcellularLocation>
    <subcellularLocation>
        <location evidence="2">Cell membrane</location>
        <topology evidence="2">Peripheral membrane protein</topology>
        <orientation evidence="2">Cytoplasmic side</orientation>
    </subcellularLocation>
    <subcellularLocation>
        <location evidence="5">Cell projection</location>
        <location evidence="5">Stereocilium</location>
    </subcellularLocation>
    <subcellularLocation>
        <location evidence="3">Cytoplasm</location>
    </subcellularLocation>
    <subcellularLocation>
        <location evidence="4">Membrane</location>
        <location evidence="4">Clathrin-coated pit</location>
    </subcellularLocation>
</comment>
<dbReference type="Pfam" id="PF00611">
    <property type="entry name" value="FCH"/>
    <property type="match status" value="1"/>
</dbReference>
<dbReference type="RefSeq" id="XP_010769065.1">
    <property type="nucleotide sequence ID" value="XM_010770763.1"/>
</dbReference>
<dbReference type="GO" id="GO:0051495">
    <property type="term" value="P:positive regulation of cytoskeleton organization"/>
    <property type="evidence" value="ECO:0007669"/>
    <property type="project" value="UniProtKB-ARBA"/>
</dbReference>
<dbReference type="Pfam" id="PF14604">
    <property type="entry name" value="SH3_9"/>
    <property type="match status" value="1"/>
</dbReference>
<evidence type="ECO:0000259" key="29">
    <source>
        <dbReference type="PROSITE" id="PS51741"/>
    </source>
</evidence>
<evidence type="ECO:0000256" key="17">
    <source>
        <dbReference type="ARBA" id="ARBA00023136"/>
    </source>
</evidence>
<dbReference type="InterPro" id="IPR031160">
    <property type="entry name" value="F_BAR_dom"/>
</dbReference>
<dbReference type="GO" id="GO:0032420">
    <property type="term" value="C:stereocilium"/>
    <property type="evidence" value="ECO:0007669"/>
    <property type="project" value="UniProtKB-SubCell"/>
</dbReference>
<evidence type="ECO:0000256" key="2">
    <source>
        <dbReference type="ARBA" id="ARBA00004413"/>
    </source>
</evidence>
<dbReference type="Gene3D" id="1.20.1270.60">
    <property type="entry name" value="Arfaptin homology (AH) domain/BAR domain"/>
    <property type="match status" value="1"/>
</dbReference>
<keyword evidence="15 26" id="KW-0175">Coiled coil</keyword>
<evidence type="ECO:0000256" key="22">
    <source>
        <dbReference type="ARBA" id="ARBA00070544"/>
    </source>
</evidence>
<accession>A0A6I9N4T1</accession>
<organism evidence="30 31">
    <name type="scientific">Notothenia coriiceps</name>
    <name type="common">black rockcod</name>
    <dbReference type="NCBI Taxonomy" id="8208"/>
    <lineage>
        <taxon>Eukaryota</taxon>
        <taxon>Metazoa</taxon>
        <taxon>Chordata</taxon>
        <taxon>Craniata</taxon>
        <taxon>Vertebrata</taxon>
        <taxon>Euteleostomi</taxon>
        <taxon>Actinopterygii</taxon>
        <taxon>Neopterygii</taxon>
        <taxon>Teleostei</taxon>
        <taxon>Neoteleostei</taxon>
        <taxon>Acanthomorphata</taxon>
        <taxon>Eupercaria</taxon>
        <taxon>Perciformes</taxon>
        <taxon>Notothenioidei</taxon>
        <taxon>Nototheniidae</taxon>
        <taxon>Notothenia</taxon>
    </lineage>
</organism>
<comment type="function">
    <text evidence="20">Adapter protein that plays a role in endocytosis via clathrin-coated pits. Contributes to the internalization of cell surface receptors, such as integrin ITGB1 and transferrin receptor. Promotes endocytosis of EGFR in cancer cells, and thereby contributes to the down-regulation of EGFR signaling. Recruited to clathrin-coated pits during a mid-to-late stage of assembly, where it is required for normal progress from U-shaped intermediate stage pits to terminal, omega-shaped pits. Binds to membranes enriched in phosphatidylinositol 3,4-bisphosphate or phosphatidylinositol 3,4,5-trisphosphate. When bound to membranes, promotes actin polymerization via its interaction with WAS and/or WASL which leads to the activation of the Arp2/3 complex. Does not promote actin polymerisation in the absence of membranes.</text>
</comment>
<evidence type="ECO:0000313" key="31">
    <source>
        <dbReference type="RefSeq" id="XP_010769065.1"/>
    </source>
</evidence>
<dbReference type="GO" id="GO:0007274">
    <property type="term" value="P:neuromuscular synaptic transmission"/>
    <property type="evidence" value="ECO:0007669"/>
    <property type="project" value="TreeGrafter"/>
</dbReference>
<keyword evidence="18" id="KW-0168">Coated pit</keyword>